<protein>
    <recommendedName>
        <fullName evidence="3">PepSY-associated TM helix</fullName>
    </recommendedName>
</protein>
<dbReference type="AlphaFoldDB" id="A0A3B0X9V3"/>
<proteinExistence type="predicted"/>
<evidence type="ECO:0000256" key="1">
    <source>
        <dbReference type="SAM" id="Phobius"/>
    </source>
</evidence>
<gene>
    <name evidence="2" type="ORF">MNBD_GAMMA08-3160</name>
</gene>
<evidence type="ECO:0008006" key="3">
    <source>
        <dbReference type="Google" id="ProtNLM"/>
    </source>
</evidence>
<dbReference type="EMBL" id="UOFH01000175">
    <property type="protein sequence ID" value="VAW61173.1"/>
    <property type="molecule type" value="Genomic_DNA"/>
</dbReference>
<dbReference type="Pfam" id="PF03929">
    <property type="entry name" value="PepSY_TM"/>
    <property type="match status" value="1"/>
</dbReference>
<feature type="transmembrane region" description="Helical" evidence="1">
    <location>
        <begin position="215"/>
        <end position="239"/>
    </location>
</feature>
<keyword evidence="1" id="KW-0472">Membrane</keyword>
<name>A0A3B0X9V3_9ZZZZ</name>
<evidence type="ECO:0000313" key="2">
    <source>
        <dbReference type="EMBL" id="VAW61173.1"/>
    </source>
</evidence>
<keyword evidence="1" id="KW-0812">Transmembrane</keyword>
<sequence length="256" mass="29825">MTRHKKKFPAFLWHRRLGLLLVIFIITLAVTGIMLNHTNGLQLGHTKINNALILSLYDINPKSPLISYQTEQHIFSQLDEQIYFDNKKILSAKQQIRGVTNAGEIIILVLSHDVILLTREAEIIDRYALAQETEIEHIGLYNNNVIIKMINQTLWQADEDILNWQPIELKQMTWAPPIQLSENLKQDLLTQYRGEGLPLERIVLDIHSGRIFGTLGVYIVDAVGIIMLFLSFSGAWMWWQRRLKQRSKKRRRTKHK</sequence>
<accession>A0A3B0X9V3</accession>
<keyword evidence="1" id="KW-1133">Transmembrane helix</keyword>
<organism evidence="2">
    <name type="scientific">hydrothermal vent metagenome</name>
    <dbReference type="NCBI Taxonomy" id="652676"/>
    <lineage>
        <taxon>unclassified sequences</taxon>
        <taxon>metagenomes</taxon>
        <taxon>ecological metagenomes</taxon>
    </lineage>
</organism>
<reference evidence="2" key="1">
    <citation type="submission" date="2018-06" db="EMBL/GenBank/DDBJ databases">
        <authorList>
            <person name="Zhirakovskaya E."/>
        </authorList>
    </citation>
    <scope>NUCLEOTIDE SEQUENCE</scope>
</reference>
<dbReference type="InterPro" id="IPR005625">
    <property type="entry name" value="PepSY-ass_TM"/>
</dbReference>